<evidence type="ECO:0000256" key="3">
    <source>
        <dbReference type="ARBA" id="ARBA00023163"/>
    </source>
</evidence>
<keyword evidence="1" id="KW-0805">Transcription regulation</keyword>
<dbReference type="RefSeq" id="WP_154172964.1">
    <property type="nucleotide sequence ID" value="NZ_WJXZ01000001.1"/>
</dbReference>
<dbReference type="PROSITE" id="PS50110">
    <property type="entry name" value="RESPONSE_REGULATORY"/>
    <property type="match status" value="1"/>
</dbReference>
<dbReference type="InterPro" id="IPR011006">
    <property type="entry name" value="CheY-like_superfamily"/>
</dbReference>
<dbReference type="InterPro" id="IPR001789">
    <property type="entry name" value="Sig_transdc_resp-reg_receiver"/>
</dbReference>
<dbReference type="GO" id="GO:0003700">
    <property type="term" value="F:DNA-binding transcription factor activity"/>
    <property type="evidence" value="ECO:0007669"/>
    <property type="project" value="InterPro"/>
</dbReference>
<evidence type="ECO:0000313" key="7">
    <source>
        <dbReference type="EMBL" id="MRS60234.1"/>
    </source>
</evidence>
<evidence type="ECO:0000259" key="6">
    <source>
        <dbReference type="PROSITE" id="PS50110"/>
    </source>
</evidence>
<keyword evidence="2" id="KW-0238">DNA-binding</keyword>
<accession>A0A7K0EEI0</accession>
<keyword evidence="8" id="KW-1185">Reference proteome</keyword>
<evidence type="ECO:0000256" key="4">
    <source>
        <dbReference type="PROSITE-ProRule" id="PRU00169"/>
    </source>
</evidence>
<dbReference type="Gene3D" id="1.10.10.60">
    <property type="entry name" value="Homeodomain-like"/>
    <property type="match status" value="1"/>
</dbReference>
<evidence type="ECO:0000256" key="2">
    <source>
        <dbReference type="ARBA" id="ARBA00023125"/>
    </source>
</evidence>
<comment type="caution">
    <text evidence="4">Lacks conserved residue(s) required for the propagation of feature annotation.</text>
</comment>
<dbReference type="PANTHER" id="PTHR46796">
    <property type="entry name" value="HTH-TYPE TRANSCRIPTIONAL ACTIVATOR RHAS-RELATED"/>
    <property type="match status" value="1"/>
</dbReference>
<dbReference type="GO" id="GO:0000160">
    <property type="term" value="P:phosphorelay signal transduction system"/>
    <property type="evidence" value="ECO:0007669"/>
    <property type="project" value="InterPro"/>
</dbReference>
<evidence type="ECO:0000313" key="8">
    <source>
        <dbReference type="Proteomes" id="UP000441754"/>
    </source>
</evidence>
<protein>
    <submittedName>
        <fullName evidence="7">Helix-turn-helix domain-containing protein</fullName>
    </submittedName>
</protein>
<gene>
    <name evidence="7" type="ORF">GJJ30_02940</name>
</gene>
<evidence type="ECO:0000256" key="1">
    <source>
        <dbReference type="ARBA" id="ARBA00023015"/>
    </source>
</evidence>
<keyword evidence="3" id="KW-0804">Transcription</keyword>
<dbReference type="Proteomes" id="UP000441754">
    <property type="component" value="Unassembled WGS sequence"/>
</dbReference>
<comment type="caution">
    <text evidence="7">The sequence shown here is derived from an EMBL/GenBank/DDBJ whole genome shotgun (WGS) entry which is preliminary data.</text>
</comment>
<feature type="domain" description="Response regulatory" evidence="6">
    <location>
        <begin position="1"/>
        <end position="40"/>
    </location>
</feature>
<dbReference type="InterPro" id="IPR018060">
    <property type="entry name" value="HTH_AraC"/>
</dbReference>
<dbReference type="InterPro" id="IPR050204">
    <property type="entry name" value="AraC_XylS_family_regulators"/>
</dbReference>
<organism evidence="7 8">
    <name type="scientific">Larkinella terrae</name>
    <dbReference type="NCBI Taxonomy" id="2025311"/>
    <lineage>
        <taxon>Bacteria</taxon>
        <taxon>Pseudomonadati</taxon>
        <taxon>Bacteroidota</taxon>
        <taxon>Cytophagia</taxon>
        <taxon>Cytophagales</taxon>
        <taxon>Spirosomataceae</taxon>
        <taxon>Larkinella</taxon>
    </lineage>
</organism>
<dbReference type="Pfam" id="PF12833">
    <property type="entry name" value="HTH_18"/>
    <property type="match status" value="1"/>
</dbReference>
<reference evidence="7 8" key="1">
    <citation type="journal article" date="2018" name="Antonie Van Leeuwenhoek">
        <title>Larkinella terrae sp. nov., isolated from soil on Jeju Island, South Korea.</title>
        <authorList>
            <person name="Ten L.N."/>
            <person name="Jeon J."/>
            <person name="Park S.J."/>
            <person name="Park S."/>
            <person name="Lee S.Y."/>
            <person name="Kim M.K."/>
            <person name="Jung H.Y."/>
        </authorList>
    </citation>
    <scope>NUCLEOTIDE SEQUENCE [LARGE SCALE GENOMIC DNA]</scope>
    <source>
        <strain evidence="7 8">KCTC 52001</strain>
    </source>
</reference>
<dbReference type="SMART" id="SM00342">
    <property type="entry name" value="HTH_ARAC"/>
    <property type="match status" value="1"/>
</dbReference>
<dbReference type="AlphaFoldDB" id="A0A7K0EEI0"/>
<dbReference type="GO" id="GO:0043565">
    <property type="term" value="F:sequence-specific DNA binding"/>
    <property type="evidence" value="ECO:0007669"/>
    <property type="project" value="InterPro"/>
</dbReference>
<dbReference type="PROSITE" id="PS01124">
    <property type="entry name" value="HTH_ARAC_FAMILY_2"/>
    <property type="match status" value="1"/>
</dbReference>
<dbReference type="EMBL" id="WJXZ01000001">
    <property type="protein sequence ID" value="MRS60234.1"/>
    <property type="molecule type" value="Genomic_DNA"/>
</dbReference>
<feature type="domain" description="HTH araC/xylS-type" evidence="5">
    <location>
        <begin position="84"/>
        <end position="179"/>
    </location>
</feature>
<dbReference type="SUPFAM" id="SSF52172">
    <property type="entry name" value="CheY-like"/>
    <property type="match status" value="1"/>
</dbReference>
<proteinExistence type="predicted"/>
<name>A0A7K0EEI0_9BACT</name>
<evidence type="ECO:0000259" key="5">
    <source>
        <dbReference type="PROSITE" id="PS01124"/>
    </source>
</evidence>
<dbReference type="OrthoDB" id="966180at2"/>
<sequence length="179" mass="20509">MLTAKTAQPSRIERLQLGDDEYLAKLFNMAELHLRLQNLITRQQKLGDYYRWQFLLPGLFDVEGTLTAEVSAPIPEVSNDPFLVRIYTLLDQHLDDSSIGVYWLADQLAMDRKTLYRKIQSMIQLAPGDFIRRYRIRKAAELLQAGHNVAETADLAGFSKPSHFTTVLSRFTSKPQPNL</sequence>